<feature type="compositionally biased region" description="Low complexity" evidence="1">
    <location>
        <begin position="154"/>
        <end position="170"/>
    </location>
</feature>
<keyword evidence="3" id="KW-1185">Reference proteome</keyword>
<name>A0A5C3QKV5_9AGAR</name>
<dbReference type="OrthoDB" id="3267892at2759"/>
<accession>A0A5C3QKV5</accession>
<protein>
    <submittedName>
        <fullName evidence="2">Uncharacterized protein</fullName>
    </submittedName>
</protein>
<gene>
    <name evidence="2" type="ORF">BDV98DRAFT_566028</name>
</gene>
<evidence type="ECO:0000256" key="1">
    <source>
        <dbReference type="SAM" id="MobiDB-lite"/>
    </source>
</evidence>
<evidence type="ECO:0000313" key="3">
    <source>
        <dbReference type="Proteomes" id="UP000305067"/>
    </source>
</evidence>
<proteinExistence type="predicted"/>
<sequence length="260" mass="29043">MAISLPYQPVPRLQPYKFIRRTATGVMSGQVDHRPTRDVLTSVLNGVPPYKAVENEVEERRFRKEQKRERDRERKRLRRAEEKVAMHSLAALDALAVVSDIKAGASSSCPVFSPPTVTPFSCYGDRPTIDIKDFYRSQSITPPPMSPLYTADYTPGSTPGPSSSSSTSRTSSKRPRTPDDDEDLLDSIPEDREPTPPPPPKKRRTAARKGWKGWAEVEGSPEPSERLISLDIPPVLQERRTRSGKNFDAIGVGKDSWVNC</sequence>
<reference evidence="2 3" key="1">
    <citation type="journal article" date="2019" name="Nat. Ecol. Evol.">
        <title>Megaphylogeny resolves global patterns of mushroom evolution.</title>
        <authorList>
            <person name="Varga T."/>
            <person name="Krizsan K."/>
            <person name="Foldi C."/>
            <person name="Dima B."/>
            <person name="Sanchez-Garcia M."/>
            <person name="Sanchez-Ramirez S."/>
            <person name="Szollosi G.J."/>
            <person name="Szarkandi J.G."/>
            <person name="Papp V."/>
            <person name="Albert L."/>
            <person name="Andreopoulos W."/>
            <person name="Angelini C."/>
            <person name="Antonin V."/>
            <person name="Barry K.W."/>
            <person name="Bougher N.L."/>
            <person name="Buchanan P."/>
            <person name="Buyck B."/>
            <person name="Bense V."/>
            <person name="Catcheside P."/>
            <person name="Chovatia M."/>
            <person name="Cooper J."/>
            <person name="Damon W."/>
            <person name="Desjardin D."/>
            <person name="Finy P."/>
            <person name="Geml J."/>
            <person name="Haridas S."/>
            <person name="Hughes K."/>
            <person name="Justo A."/>
            <person name="Karasinski D."/>
            <person name="Kautmanova I."/>
            <person name="Kiss B."/>
            <person name="Kocsube S."/>
            <person name="Kotiranta H."/>
            <person name="LaButti K.M."/>
            <person name="Lechner B.E."/>
            <person name="Liimatainen K."/>
            <person name="Lipzen A."/>
            <person name="Lukacs Z."/>
            <person name="Mihaltcheva S."/>
            <person name="Morgado L.N."/>
            <person name="Niskanen T."/>
            <person name="Noordeloos M.E."/>
            <person name="Ohm R.A."/>
            <person name="Ortiz-Santana B."/>
            <person name="Ovrebo C."/>
            <person name="Racz N."/>
            <person name="Riley R."/>
            <person name="Savchenko A."/>
            <person name="Shiryaev A."/>
            <person name="Soop K."/>
            <person name="Spirin V."/>
            <person name="Szebenyi C."/>
            <person name="Tomsovsky M."/>
            <person name="Tulloss R.E."/>
            <person name="Uehling J."/>
            <person name="Grigoriev I.V."/>
            <person name="Vagvolgyi C."/>
            <person name="Papp T."/>
            <person name="Martin F.M."/>
            <person name="Miettinen O."/>
            <person name="Hibbett D.S."/>
            <person name="Nagy L.G."/>
        </authorList>
    </citation>
    <scope>NUCLEOTIDE SEQUENCE [LARGE SCALE GENOMIC DNA]</scope>
    <source>
        <strain evidence="2 3">CBS 309.79</strain>
    </source>
</reference>
<dbReference type="AlphaFoldDB" id="A0A5C3QKV5"/>
<dbReference type="Proteomes" id="UP000305067">
    <property type="component" value="Unassembled WGS sequence"/>
</dbReference>
<feature type="region of interest" description="Disordered" evidence="1">
    <location>
        <begin position="134"/>
        <end position="226"/>
    </location>
</feature>
<organism evidence="2 3">
    <name type="scientific">Pterulicium gracile</name>
    <dbReference type="NCBI Taxonomy" id="1884261"/>
    <lineage>
        <taxon>Eukaryota</taxon>
        <taxon>Fungi</taxon>
        <taxon>Dikarya</taxon>
        <taxon>Basidiomycota</taxon>
        <taxon>Agaricomycotina</taxon>
        <taxon>Agaricomycetes</taxon>
        <taxon>Agaricomycetidae</taxon>
        <taxon>Agaricales</taxon>
        <taxon>Pleurotineae</taxon>
        <taxon>Pterulaceae</taxon>
        <taxon>Pterulicium</taxon>
    </lineage>
</organism>
<evidence type="ECO:0000313" key="2">
    <source>
        <dbReference type="EMBL" id="TFL02563.1"/>
    </source>
</evidence>
<dbReference type="EMBL" id="ML178822">
    <property type="protein sequence ID" value="TFL02563.1"/>
    <property type="molecule type" value="Genomic_DNA"/>
</dbReference>
<feature type="compositionally biased region" description="Basic residues" evidence="1">
    <location>
        <begin position="200"/>
        <end position="211"/>
    </location>
</feature>